<dbReference type="Proteomes" id="UP001235712">
    <property type="component" value="Unassembled WGS sequence"/>
</dbReference>
<dbReference type="InterPro" id="IPR003594">
    <property type="entry name" value="HATPase_dom"/>
</dbReference>
<gene>
    <name evidence="13" type="ORF">J2S57_000564</name>
</gene>
<dbReference type="InterPro" id="IPR011712">
    <property type="entry name" value="Sig_transdc_His_kin_sub3_dim/P"/>
</dbReference>
<keyword evidence="8" id="KW-0902">Two-component regulatory system</keyword>
<keyword evidence="14" id="KW-1185">Reference proteome</keyword>
<evidence type="ECO:0000256" key="1">
    <source>
        <dbReference type="ARBA" id="ARBA00000085"/>
    </source>
</evidence>
<dbReference type="InterPro" id="IPR036890">
    <property type="entry name" value="HATPase_C_sf"/>
</dbReference>
<feature type="transmembrane region" description="Helical" evidence="9">
    <location>
        <begin position="137"/>
        <end position="157"/>
    </location>
</feature>
<dbReference type="InterPro" id="IPR055558">
    <property type="entry name" value="DUF7134"/>
</dbReference>
<feature type="transmembrane region" description="Helical" evidence="9">
    <location>
        <begin position="17"/>
        <end position="38"/>
    </location>
</feature>
<dbReference type="RefSeq" id="WP_307237952.1">
    <property type="nucleotide sequence ID" value="NZ_JAUSQZ010000001.1"/>
</dbReference>
<dbReference type="GO" id="GO:0016301">
    <property type="term" value="F:kinase activity"/>
    <property type="evidence" value="ECO:0007669"/>
    <property type="project" value="UniProtKB-KW"/>
</dbReference>
<dbReference type="PANTHER" id="PTHR24421:SF10">
    <property type="entry name" value="NITRATE_NITRITE SENSOR PROTEIN NARQ"/>
    <property type="match status" value="1"/>
</dbReference>
<feature type="transmembrane region" description="Helical" evidence="9">
    <location>
        <begin position="114"/>
        <end position="131"/>
    </location>
</feature>
<feature type="domain" description="DUF7134" evidence="12">
    <location>
        <begin position="10"/>
        <end position="164"/>
    </location>
</feature>
<accession>A0ABT9NWL6</accession>
<sequence length="402" mass="42869">MRYLPGGLDRLRTSRDVLLVLVLTALALTTGDTFAAVLGDQARRDRPDDLLWLLLVLAQCLPLLVRRTHPAPALGVIGVAFGLYQVLGYEGSAAGLALYIALYSVGAHLDRRRWETALAAAIGYLVLAVAMDRTPYRQPLVIDYVTFVPVLVLFWLIGEGVRARARSEAARRAAQEREAVASERARIARELHDVVTHHVTAMVVQAEALPFLLPGNPDKVTDGLGTISATGRSAMTDLRELLDVLHDPGESAPDPDRVPAREPLETLVERARSAGQDVTLTERGTPHPLPTGLGLALQRVVQESLTNALKHAPGRATTVTLVHGDDDLSVEVVTAGTGSPAPTPRRAWARSGRGINGMRDRVAAFGGELTAGAESGGFAVRARLPRKAESRVGGRPGGAAEG</sequence>
<dbReference type="CDD" id="cd16917">
    <property type="entry name" value="HATPase_UhpB-NarQ-NarX-like"/>
    <property type="match status" value="1"/>
</dbReference>
<evidence type="ECO:0000256" key="8">
    <source>
        <dbReference type="ARBA" id="ARBA00023012"/>
    </source>
</evidence>
<evidence type="ECO:0000256" key="3">
    <source>
        <dbReference type="ARBA" id="ARBA00022553"/>
    </source>
</evidence>
<name>A0ABT9NWL6_9ACTN</name>
<keyword evidence="6 13" id="KW-0418">Kinase</keyword>
<keyword evidence="3" id="KW-0597">Phosphoprotein</keyword>
<evidence type="ECO:0000256" key="6">
    <source>
        <dbReference type="ARBA" id="ARBA00022777"/>
    </source>
</evidence>
<dbReference type="InterPro" id="IPR050482">
    <property type="entry name" value="Sensor_HK_TwoCompSys"/>
</dbReference>
<evidence type="ECO:0000259" key="11">
    <source>
        <dbReference type="Pfam" id="PF07730"/>
    </source>
</evidence>
<evidence type="ECO:0000256" key="2">
    <source>
        <dbReference type="ARBA" id="ARBA00012438"/>
    </source>
</evidence>
<dbReference type="EMBL" id="JAUSQZ010000001">
    <property type="protein sequence ID" value="MDP9824815.1"/>
    <property type="molecule type" value="Genomic_DNA"/>
</dbReference>
<feature type="domain" description="Signal transduction histidine kinase subgroup 3 dimerisation and phosphoacceptor" evidence="11">
    <location>
        <begin position="183"/>
        <end position="248"/>
    </location>
</feature>
<dbReference type="SUPFAM" id="SSF55874">
    <property type="entry name" value="ATPase domain of HSP90 chaperone/DNA topoisomerase II/histidine kinase"/>
    <property type="match status" value="1"/>
</dbReference>
<evidence type="ECO:0000313" key="14">
    <source>
        <dbReference type="Proteomes" id="UP001235712"/>
    </source>
</evidence>
<dbReference type="EC" id="2.7.13.3" evidence="2"/>
<keyword evidence="5" id="KW-0547">Nucleotide-binding</keyword>
<dbReference type="Pfam" id="PF02518">
    <property type="entry name" value="HATPase_c"/>
    <property type="match status" value="1"/>
</dbReference>
<organism evidence="13 14">
    <name type="scientific">Kineosporia succinea</name>
    <dbReference type="NCBI Taxonomy" id="84632"/>
    <lineage>
        <taxon>Bacteria</taxon>
        <taxon>Bacillati</taxon>
        <taxon>Actinomycetota</taxon>
        <taxon>Actinomycetes</taxon>
        <taxon>Kineosporiales</taxon>
        <taxon>Kineosporiaceae</taxon>
        <taxon>Kineosporia</taxon>
    </lineage>
</organism>
<keyword evidence="9" id="KW-0472">Membrane</keyword>
<comment type="catalytic activity">
    <reaction evidence="1">
        <text>ATP + protein L-histidine = ADP + protein N-phospho-L-histidine.</text>
        <dbReference type="EC" id="2.7.13.3"/>
    </reaction>
</comment>
<proteinExistence type="predicted"/>
<protein>
    <recommendedName>
        <fullName evidence="2">histidine kinase</fullName>
        <ecNumber evidence="2">2.7.13.3</ecNumber>
    </recommendedName>
</protein>
<keyword evidence="9" id="KW-0812">Transmembrane</keyword>
<evidence type="ECO:0000259" key="10">
    <source>
        <dbReference type="Pfam" id="PF02518"/>
    </source>
</evidence>
<comment type="caution">
    <text evidence="13">The sequence shown here is derived from an EMBL/GenBank/DDBJ whole genome shotgun (WGS) entry which is preliminary data.</text>
</comment>
<dbReference type="Gene3D" id="1.20.5.1930">
    <property type="match status" value="1"/>
</dbReference>
<reference evidence="13 14" key="1">
    <citation type="submission" date="2023-07" db="EMBL/GenBank/DDBJ databases">
        <title>Sequencing the genomes of 1000 actinobacteria strains.</title>
        <authorList>
            <person name="Klenk H.-P."/>
        </authorList>
    </citation>
    <scope>NUCLEOTIDE SEQUENCE [LARGE SCALE GENOMIC DNA]</scope>
    <source>
        <strain evidence="13 14">DSM 44388</strain>
    </source>
</reference>
<keyword evidence="4" id="KW-0808">Transferase</keyword>
<evidence type="ECO:0000313" key="13">
    <source>
        <dbReference type="EMBL" id="MDP9824815.1"/>
    </source>
</evidence>
<feature type="transmembrane region" description="Helical" evidence="9">
    <location>
        <begin position="73"/>
        <end position="102"/>
    </location>
</feature>
<keyword evidence="9" id="KW-1133">Transmembrane helix</keyword>
<dbReference type="Pfam" id="PF07730">
    <property type="entry name" value="HisKA_3"/>
    <property type="match status" value="1"/>
</dbReference>
<dbReference type="Gene3D" id="3.30.565.10">
    <property type="entry name" value="Histidine kinase-like ATPase, C-terminal domain"/>
    <property type="match status" value="1"/>
</dbReference>
<evidence type="ECO:0000259" key="12">
    <source>
        <dbReference type="Pfam" id="PF23539"/>
    </source>
</evidence>
<evidence type="ECO:0000256" key="7">
    <source>
        <dbReference type="ARBA" id="ARBA00022840"/>
    </source>
</evidence>
<keyword evidence="7" id="KW-0067">ATP-binding</keyword>
<feature type="domain" description="Histidine kinase/HSP90-like ATPase" evidence="10">
    <location>
        <begin position="295"/>
        <end position="387"/>
    </location>
</feature>
<dbReference type="PANTHER" id="PTHR24421">
    <property type="entry name" value="NITRATE/NITRITE SENSOR PROTEIN NARX-RELATED"/>
    <property type="match status" value="1"/>
</dbReference>
<dbReference type="Pfam" id="PF23539">
    <property type="entry name" value="DUF7134"/>
    <property type="match status" value="1"/>
</dbReference>
<evidence type="ECO:0000256" key="4">
    <source>
        <dbReference type="ARBA" id="ARBA00022679"/>
    </source>
</evidence>
<evidence type="ECO:0000256" key="9">
    <source>
        <dbReference type="SAM" id="Phobius"/>
    </source>
</evidence>
<evidence type="ECO:0000256" key="5">
    <source>
        <dbReference type="ARBA" id="ARBA00022741"/>
    </source>
</evidence>